<dbReference type="EC" id="2.3.1.8" evidence="5"/>
<dbReference type="PANTHER" id="PTHR43356">
    <property type="entry name" value="PHOSPHATE ACETYLTRANSFERASE"/>
    <property type="match status" value="1"/>
</dbReference>
<dbReference type="InterPro" id="IPR012147">
    <property type="entry name" value="P_Ac_Bu_trans"/>
</dbReference>
<dbReference type="GO" id="GO:0019605">
    <property type="term" value="P:butyrate metabolic process"/>
    <property type="evidence" value="ECO:0007669"/>
    <property type="project" value="InterPro"/>
</dbReference>
<dbReference type="NCBIfam" id="NF004472">
    <property type="entry name" value="PRK05805.1"/>
    <property type="match status" value="1"/>
</dbReference>
<keyword evidence="3 5" id="KW-0012">Acyltransferase</keyword>
<dbReference type="NCBIfam" id="TIGR02706">
    <property type="entry name" value="P_butyryltrans"/>
    <property type="match status" value="1"/>
</dbReference>
<dbReference type="SUPFAM" id="SSF53659">
    <property type="entry name" value="Isocitrate/Isopropylmalate dehydrogenase-like"/>
    <property type="match status" value="1"/>
</dbReference>
<dbReference type="Gene3D" id="3.40.718.10">
    <property type="entry name" value="Isopropylmalate Dehydrogenase"/>
    <property type="match status" value="1"/>
</dbReference>
<evidence type="ECO:0000256" key="3">
    <source>
        <dbReference type="ARBA" id="ARBA00023315"/>
    </source>
</evidence>
<accession>A0A644XJ43</accession>
<evidence type="ECO:0000256" key="2">
    <source>
        <dbReference type="ARBA" id="ARBA00022679"/>
    </source>
</evidence>
<comment type="caution">
    <text evidence="5">The sequence shown here is derived from an EMBL/GenBank/DDBJ whole genome shotgun (WGS) entry which is preliminary data.</text>
</comment>
<evidence type="ECO:0000259" key="4">
    <source>
        <dbReference type="Pfam" id="PF01515"/>
    </source>
</evidence>
<dbReference type="GO" id="GO:0008959">
    <property type="term" value="F:phosphate acetyltransferase activity"/>
    <property type="evidence" value="ECO:0007669"/>
    <property type="project" value="UniProtKB-EC"/>
</dbReference>
<evidence type="ECO:0000313" key="5">
    <source>
        <dbReference type="EMBL" id="MPM16119.1"/>
    </source>
</evidence>
<name>A0A644XJ43_9ZZZZ</name>
<organism evidence="5">
    <name type="scientific">bioreactor metagenome</name>
    <dbReference type="NCBI Taxonomy" id="1076179"/>
    <lineage>
        <taxon>unclassified sequences</taxon>
        <taxon>metagenomes</taxon>
        <taxon>ecological metagenomes</taxon>
    </lineage>
</organism>
<protein>
    <submittedName>
        <fullName evidence="5">Phosphate acetyltransferase</fullName>
        <ecNumber evidence="5">2.3.1.8</ecNumber>
    </submittedName>
</protein>
<dbReference type="InterPro" id="IPR014079">
    <property type="entry name" value="Phosphate_butyryltransferase"/>
</dbReference>
<evidence type="ECO:0000256" key="1">
    <source>
        <dbReference type="ARBA" id="ARBA00005656"/>
    </source>
</evidence>
<gene>
    <name evidence="5" type="primary">pta_26</name>
    <name evidence="5" type="ORF">SDC9_62493</name>
</gene>
<dbReference type="AlphaFoldDB" id="A0A644XJ43"/>
<keyword evidence="2 5" id="KW-0808">Transferase</keyword>
<feature type="domain" description="Phosphate acetyl/butaryl transferase" evidence="4">
    <location>
        <begin position="34"/>
        <end position="104"/>
    </location>
</feature>
<feature type="domain" description="Phosphate acetyl/butaryl transferase" evidence="4">
    <location>
        <begin position="109"/>
        <end position="324"/>
    </location>
</feature>
<dbReference type="EMBL" id="VSSQ01002555">
    <property type="protein sequence ID" value="MPM16119.1"/>
    <property type="molecule type" value="Genomic_DNA"/>
</dbReference>
<proteinExistence type="inferred from homology"/>
<dbReference type="PANTHER" id="PTHR43356:SF2">
    <property type="entry name" value="PHOSPHATE ACETYLTRANSFERASE"/>
    <property type="match status" value="1"/>
</dbReference>
<dbReference type="GO" id="GO:0050182">
    <property type="term" value="F:phosphate butyryltransferase activity"/>
    <property type="evidence" value="ECO:0007669"/>
    <property type="project" value="InterPro"/>
</dbReference>
<dbReference type="InterPro" id="IPR002505">
    <property type="entry name" value="PTA_PTB"/>
</dbReference>
<sequence length="327" mass="35060">MLNFQCLTFYFILSKKVGTIIAYIFSRGETVKKFEDILVSAKNKGLKKIAVAFAQDEDVLKAIKAAVNAGICVPILVGDKEKIEEISKEVDFVLEDIEIIDEKDGNLAARKAVELVSSGKADVVMKGLIDTSIILKAVLDKEIGLRTGNTLSHAAVFAIEKYHKLLLITDAAMNIAPDAEEKRQILENSLRVTRSLGIENPKVAVVCAKEKVSSKMQATVDAQELVQMQKDGKITGCIVEGPFGLDNAISKEAAELKGVHGAVAGDADILLMPNIEAGNVLYKALTYFSDSENAGIILGAKAPIVLTSRADSDVAKLNSIALAVLCS</sequence>
<reference evidence="5" key="1">
    <citation type="submission" date="2019-08" db="EMBL/GenBank/DDBJ databases">
        <authorList>
            <person name="Kucharzyk K."/>
            <person name="Murdoch R.W."/>
            <person name="Higgins S."/>
            <person name="Loffler F."/>
        </authorList>
    </citation>
    <scope>NUCLEOTIDE SEQUENCE</scope>
</reference>
<dbReference type="PIRSF" id="PIRSF000428">
    <property type="entry name" value="P_Ac_trans"/>
    <property type="match status" value="1"/>
</dbReference>
<dbReference type="Pfam" id="PF01515">
    <property type="entry name" value="PTA_PTB"/>
    <property type="match status" value="2"/>
</dbReference>
<dbReference type="NCBIfam" id="NF006045">
    <property type="entry name" value="PRK08190.1"/>
    <property type="match status" value="1"/>
</dbReference>
<comment type="similarity">
    <text evidence="1">Belongs to the phosphate acetyltransferase and butyryltransferase family.</text>
</comment>
<dbReference type="InterPro" id="IPR050500">
    <property type="entry name" value="Phos_Acetyltrans/Butyryltrans"/>
</dbReference>